<dbReference type="CDD" id="cd04618">
    <property type="entry name" value="CBS_euAMPK_gamma-like_repeat1"/>
    <property type="match status" value="1"/>
</dbReference>
<protein>
    <recommendedName>
        <fullName evidence="6">CBS domain-containing protein</fullName>
    </recommendedName>
</protein>
<dbReference type="Gene3D" id="3.10.580.10">
    <property type="entry name" value="CBS-domain"/>
    <property type="match status" value="2"/>
</dbReference>
<dbReference type="GO" id="GO:0019901">
    <property type="term" value="F:protein kinase binding"/>
    <property type="evidence" value="ECO:0007669"/>
    <property type="project" value="TreeGrafter"/>
</dbReference>
<accession>A0A0K2TX99</accession>
<dbReference type="SMART" id="SM00116">
    <property type="entry name" value="CBS"/>
    <property type="match status" value="3"/>
</dbReference>
<name>A0A0K2TX99_LEPSM</name>
<dbReference type="GO" id="GO:0031588">
    <property type="term" value="C:nucleotide-activated protein kinase complex"/>
    <property type="evidence" value="ECO:0007669"/>
    <property type="project" value="TreeGrafter"/>
</dbReference>
<reference evidence="7" key="1">
    <citation type="submission" date="2014-05" db="EMBL/GenBank/DDBJ databases">
        <authorList>
            <person name="Chronopoulou M."/>
        </authorList>
    </citation>
    <scope>NUCLEOTIDE SEQUENCE</scope>
    <source>
        <tissue evidence="7">Whole organism</tissue>
    </source>
</reference>
<dbReference type="SUPFAM" id="SSF54631">
    <property type="entry name" value="CBS-domain pair"/>
    <property type="match status" value="2"/>
</dbReference>
<dbReference type="GO" id="GO:0005634">
    <property type="term" value="C:nucleus"/>
    <property type="evidence" value="ECO:0007669"/>
    <property type="project" value="TreeGrafter"/>
</dbReference>
<dbReference type="PANTHER" id="PTHR13780:SF35">
    <property type="entry name" value="LD22662P"/>
    <property type="match status" value="1"/>
</dbReference>
<dbReference type="EMBL" id="HACA01013257">
    <property type="protein sequence ID" value="CDW30618.1"/>
    <property type="molecule type" value="Transcribed_RNA"/>
</dbReference>
<dbReference type="InterPro" id="IPR050511">
    <property type="entry name" value="AMPK_gamma/SDS23_families"/>
</dbReference>
<evidence type="ECO:0000259" key="6">
    <source>
        <dbReference type="PROSITE" id="PS51371"/>
    </source>
</evidence>
<organism evidence="7">
    <name type="scientific">Lepeophtheirus salmonis</name>
    <name type="common">Salmon louse</name>
    <name type="synonym">Caligus salmonis</name>
    <dbReference type="NCBI Taxonomy" id="72036"/>
    <lineage>
        <taxon>Eukaryota</taxon>
        <taxon>Metazoa</taxon>
        <taxon>Ecdysozoa</taxon>
        <taxon>Arthropoda</taxon>
        <taxon>Crustacea</taxon>
        <taxon>Multicrustacea</taxon>
        <taxon>Hexanauplia</taxon>
        <taxon>Copepoda</taxon>
        <taxon>Siphonostomatoida</taxon>
        <taxon>Caligidae</taxon>
        <taxon>Lepeophtheirus</taxon>
    </lineage>
</organism>
<evidence type="ECO:0000256" key="3">
    <source>
        <dbReference type="ARBA" id="ARBA00023122"/>
    </source>
</evidence>
<dbReference type="InterPro" id="IPR000644">
    <property type="entry name" value="CBS_dom"/>
</dbReference>
<feature type="domain" description="CBS" evidence="6">
    <location>
        <begin position="242"/>
        <end position="304"/>
    </location>
</feature>
<proteinExistence type="inferred from homology"/>
<keyword evidence="2" id="KW-0677">Repeat</keyword>
<feature type="domain" description="CBS" evidence="6">
    <location>
        <begin position="169"/>
        <end position="229"/>
    </location>
</feature>
<evidence type="ECO:0000256" key="1">
    <source>
        <dbReference type="ARBA" id="ARBA00006750"/>
    </source>
</evidence>
<dbReference type="AlphaFoldDB" id="A0A0K2TX99"/>
<dbReference type="PROSITE" id="PS51371">
    <property type="entry name" value="CBS"/>
    <property type="match status" value="3"/>
</dbReference>
<dbReference type="OrthoDB" id="449052at2759"/>
<dbReference type="GO" id="GO:0005737">
    <property type="term" value="C:cytoplasm"/>
    <property type="evidence" value="ECO:0007669"/>
    <property type="project" value="TreeGrafter"/>
</dbReference>
<dbReference type="GO" id="GO:0019887">
    <property type="term" value="F:protein kinase regulator activity"/>
    <property type="evidence" value="ECO:0007669"/>
    <property type="project" value="TreeGrafter"/>
</dbReference>
<dbReference type="Pfam" id="PF00571">
    <property type="entry name" value="CBS"/>
    <property type="match status" value="2"/>
</dbReference>
<dbReference type="GO" id="GO:0016208">
    <property type="term" value="F:AMP binding"/>
    <property type="evidence" value="ECO:0007669"/>
    <property type="project" value="TreeGrafter"/>
</dbReference>
<evidence type="ECO:0000256" key="5">
    <source>
        <dbReference type="PROSITE-ProRule" id="PRU00703"/>
    </source>
</evidence>
<dbReference type="InterPro" id="IPR046342">
    <property type="entry name" value="CBS_dom_sf"/>
</dbReference>
<keyword evidence="3 5" id="KW-0129">CBS domain</keyword>
<sequence>MAKISKLNYCSTELPQHRVLCLYYYSDCLGFLHDTQEEEVYKTDQITEWDIVEHENVIAKVNISTKNGLNEDLIIYKFFKIHKCYHIIPKSSKLVVFDTQLLVKKAFFALVYNGLRAAPLWDSKKQKFVGMLTITDFIQILQMYYVSSNFQMDELETHHLETWRSVLCNTKDLVFICPDASLFEAIKMLIKNKVHRLPVIDPDTNNVLCILTHKRLLRFLFIYIYTLPKPQFLAKSVFELNIGTYENIETARPSTRIIEALHKFVNKKISALPIVNNDGKLVDIYAKFDVINLAAEKTYENLDISLEEANEYRNGWFEGVHKCKQTDSLFDVMKNIVKAEAIAN</sequence>
<dbReference type="PANTHER" id="PTHR13780">
    <property type="entry name" value="AMP-ACTIVATED PROTEIN KINASE, GAMMA REGULATORY SUBUNIT"/>
    <property type="match status" value="1"/>
</dbReference>
<comment type="similarity">
    <text evidence="1">Belongs to the 5'-AMP-activated protein kinase gamma subunit family.</text>
</comment>
<evidence type="ECO:0000313" key="7">
    <source>
        <dbReference type="EMBL" id="CDW30618.1"/>
    </source>
</evidence>
<comment type="subunit">
    <text evidence="4">AMPK is a heterotrimer of an alpha catalytic subunit (PRKAA1 or PRKAA2), a beta (PRKAB1 or PRKAB2) and a gamma non-catalytic subunits (PRKAG1, PRKAG2 or PRKAG3). Interacts with FNIP1 and FNIP2.</text>
</comment>
<dbReference type="CDD" id="cd04641">
    <property type="entry name" value="CBS_euAMPK_gamma-like_repeat2"/>
    <property type="match status" value="1"/>
</dbReference>
<feature type="domain" description="CBS" evidence="6">
    <location>
        <begin position="87"/>
        <end position="148"/>
    </location>
</feature>
<evidence type="ECO:0000256" key="4">
    <source>
        <dbReference type="ARBA" id="ARBA00025878"/>
    </source>
</evidence>
<evidence type="ECO:0000256" key="2">
    <source>
        <dbReference type="ARBA" id="ARBA00022737"/>
    </source>
</evidence>